<dbReference type="KEGG" id="eiv:EIN_172730"/>
<dbReference type="EMBL" id="KB207112">
    <property type="protein sequence ID" value="ELP84628.1"/>
    <property type="molecule type" value="Genomic_DNA"/>
</dbReference>
<gene>
    <name evidence="1" type="ORF">EIN_172730</name>
</gene>
<evidence type="ECO:0000313" key="2">
    <source>
        <dbReference type="Proteomes" id="UP000014680"/>
    </source>
</evidence>
<accession>A0A0A1U143</accession>
<proteinExistence type="predicted"/>
<keyword evidence="2" id="KW-1185">Reference proteome</keyword>
<evidence type="ECO:0000313" key="1">
    <source>
        <dbReference type="EMBL" id="ELP84628.1"/>
    </source>
</evidence>
<organism evidence="1 2">
    <name type="scientific">Entamoeba invadens IP1</name>
    <dbReference type="NCBI Taxonomy" id="370355"/>
    <lineage>
        <taxon>Eukaryota</taxon>
        <taxon>Amoebozoa</taxon>
        <taxon>Evosea</taxon>
        <taxon>Archamoebae</taxon>
        <taxon>Mastigamoebida</taxon>
        <taxon>Entamoebidae</taxon>
        <taxon>Entamoeba</taxon>
    </lineage>
</organism>
<sequence length="472" mass="54291">MTHLEMVYLMNIGLFIPHTNDIFVFINVSKKCQTAIRSLLISPWYNQKLDVLFSKRETLSIQSFHQYNPIVSQLFKSPIRVEFLDPPILSEIPDSLVPLTSSGINFPRSPLSNFFELKRFIFQFEYDLSNLQETETTLMQNDWDGLASLPKLKIVIINCIYKATPFLFSFDSVHSFNNILVQLTKKLTSHGNFRVVLEMKDLDDYCVNKLKTSDRVFMMLTGVVTKSVVNALLNNSLIIKNSRKILFSYSQVIDGTFERLSWLYAPSSVILRSVDSYHIVLSPEESEDEIENDGTVGTQYFDFSKFFFVEDFDVLFDKTHIEILLPTENLKRLSTNCKVINLPEIQLESLEIRSFEEKLNFPQTLKDLSLFNSPLTEIEVPERLENCSIMQCDKLVSLKVPENVTQLRVTNCSFLTQLTIPKRTRNVTLINIGIKVVTLPTTLTFMCIGRDVIINNEADLKIHNSFLRLKGG</sequence>
<dbReference type="Proteomes" id="UP000014680">
    <property type="component" value="Unassembled WGS sequence"/>
</dbReference>
<dbReference type="OMA" id="YPWNDLL"/>
<dbReference type="VEuPathDB" id="AmoebaDB:EIN_172730"/>
<name>A0A0A1U143_ENTIV</name>
<protein>
    <submittedName>
        <fullName evidence="1">Uncharacterized protein</fullName>
    </submittedName>
</protein>
<dbReference type="AlphaFoldDB" id="A0A0A1U143"/>
<dbReference type="GeneID" id="14883545"/>
<reference evidence="1 2" key="1">
    <citation type="submission" date="2012-10" db="EMBL/GenBank/DDBJ databases">
        <authorList>
            <person name="Zafar N."/>
            <person name="Inman J."/>
            <person name="Hall N."/>
            <person name="Lorenzi H."/>
            <person name="Caler E."/>
        </authorList>
    </citation>
    <scope>NUCLEOTIDE SEQUENCE [LARGE SCALE GENOMIC DNA]</scope>
    <source>
        <strain evidence="1 2">IP1</strain>
    </source>
</reference>
<dbReference type="RefSeq" id="XP_004183974.1">
    <property type="nucleotide sequence ID" value="XM_004183926.1"/>
</dbReference>